<dbReference type="AlphaFoldDB" id="A0A2Z4ITD4"/>
<dbReference type="Pfam" id="PF08670">
    <property type="entry name" value="MEKHLA"/>
    <property type="match status" value="1"/>
</dbReference>
<dbReference type="InterPro" id="IPR035965">
    <property type="entry name" value="PAS-like_dom_sf"/>
</dbReference>
<dbReference type="InterPro" id="IPR013978">
    <property type="entry name" value="MEKHLA"/>
</dbReference>
<evidence type="ECO:0000313" key="2">
    <source>
        <dbReference type="EMBL" id="AWW35878.1"/>
    </source>
</evidence>
<proteinExistence type="predicted"/>
<dbReference type="Proteomes" id="UP000249616">
    <property type="component" value="Chromosome"/>
</dbReference>
<organism evidence="2 3">
    <name type="scientific">Streptomyces cadmiisoli</name>
    <dbReference type="NCBI Taxonomy" id="2184053"/>
    <lineage>
        <taxon>Bacteria</taxon>
        <taxon>Bacillati</taxon>
        <taxon>Actinomycetota</taxon>
        <taxon>Actinomycetes</taxon>
        <taxon>Kitasatosporales</taxon>
        <taxon>Streptomycetaceae</taxon>
        <taxon>Streptomyces</taxon>
        <taxon>Streptomyces aurantiacus group</taxon>
    </lineage>
</organism>
<name>A0A2Z4ITD4_9ACTN</name>
<gene>
    <name evidence="2" type="ORF">DN051_03775</name>
</gene>
<dbReference type="InterPro" id="IPR000014">
    <property type="entry name" value="PAS"/>
</dbReference>
<reference evidence="2 3" key="1">
    <citation type="journal article" date="2019" name="Int. J. Syst. Evol. Microbiol.">
        <title>Streptomyces cadmiisoli sp. nov., a novel actinomycete isolated from cadmium-contaminated soil.</title>
        <authorList>
            <person name="Li K."/>
            <person name="Tang X."/>
            <person name="Zhao J."/>
            <person name="Guo Y."/>
            <person name="Tang Y."/>
            <person name="Gao J."/>
        </authorList>
    </citation>
    <scope>NUCLEOTIDE SEQUENCE [LARGE SCALE GENOMIC DNA]</scope>
    <source>
        <strain evidence="2 3">ZFG47</strain>
    </source>
</reference>
<sequence>MYDSEFLALLVGSYRRLTGESMIPKSVRADVDMAHWLYHEAPFGILVHDTSPEPRFVYANRAAQSFFECGRDDMVGMTSAMSAPEGNREARREFMDGVTKHGYRTGYTGIRRALTGRLFWIEDVTVWNLVDEAATVHGQAALIPRVRPA</sequence>
<protein>
    <submittedName>
        <fullName evidence="2">MEKHLA domain-containing protein</fullName>
    </submittedName>
</protein>
<dbReference type="KEGG" id="scad:DN051_03775"/>
<dbReference type="EMBL" id="CP030073">
    <property type="protein sequence ID" value="AWW35878.1"/>
    <property type="molecule type" value="Genomic_DNA"/>
</dbReference>
<dbReference type="CDD" id="cd00130">
    <property type="entry name" value="PAS"/>
    <property type="match status" value="1"/>
</dbReference>
<dbReference type="RefSeq" id="WP_112437971.1">
    <property type="nucleotide sequence ID" value="NZ_CBDRHE010000006.1"/>
</dbReference>
<evidence type="ECO:0000313" key="3">
    <source>
        <dbReference type="Proteomes" id="UP000249616"/>
    </source>
</evidence>
<dbReference type="SUPFAM" id="SSF55785">
    <property type="entry name" value="PYP-like sensor domain (PAS domain)"/>
    <property type="match status" value="1"/>
</dbReference>
<evidence type="ECO:0000259" key="1">
    <source>
        <dbReference type="Pfam" id="PF08670"/>
    </source>
</evidence>
<accession>A0A2Z4ITD4</accession>
<keyword evidence="3" id="KW-1185">Reference proteome</keyword>
<dbReference type="Gene3D" id="3.30.450.20">
    <property type="entry name" value="PAS domain"/>
    <property type="match status" value="1"/>
</dbReference>
<feature type="domain" description="MEKHLA" evidence="1">
    <location>
        <begin position="6"/>
        <end position="144"/>
    </location>
</feature>